<organism evidence="2 3">
    <name type="scientific">Candidatus Methylophosphatis roskildensis</name>
    <dbReference type="NCBI Taxonomy" id="2899263"/>
    <lineage>
        <taxon>Bacteria</taxon>
        <taxon>Pseudomonadati</taxon>
        <taxon>Pseudomonadota</taxon>
        <taxon>Betaproteobacteria</taxon>
        <taxon>Nitrosomonadales</taxon>
        <taxon>Sterolibacteriaceae</taxon>
        <taxon>Candidatus Methylophosphatis</taxon>
    </lineage>
</organism>
<comment type="caution">
    <text evidence="2">The sequence shown here is derived from an EMBL/GenBank/DDBJ whole genome shotgun (WGS) entry which is preliminary data.</text>
</comment>
<dbReference type="Proteomes" id="UP000807785">
    <property type="component" value="Unassembled WGS sequence"/>
</dbReference>
<evidence type="ECO:0000256" key="1">
    <source>
        <dbReference type="SAM" id="MobiDB-lite"/>
    </source>
</evidence>
<reference evidence="2" key="1">
    <citation type="submission" date="2020-10" db="EMBL/GenBank/DDBJ databases">
        <title>Connecting structure to function with the recovery of over 1000 high-quality activated sludge metagenome-assembled genomes encoding full-length rRNA genes using long-read sequencing.</title>
        <authorList>
            <person name="Singleton C.M."/>
            <person name="Petriglieri F."/>
            <person name="Kristensen J.M."/>
            <person name="Kirkegaard R.H."/>
            <person name="Michaelsen T.Y."/>
            <person name="Andersen M.H."/>
            <person name="Karst S.M."/>
            <person name="Dueholm M.S."/>
            <person name="Nielsen P.H."/>
            <person name="Albertsen M."/>
        </authorList>
    </citation>
    <scope>NUCLEOTIDE SEQUENCE</scope>
    <source>
        <strain evidence="2">Bjer_18-Q3-R1-45_BAT3C.347</strain>
    </source>
</reference>
<proteinExistence type="predicted"/>
<name>A0A9D7E6W3_9PROT</name>
<dbReference type="EMBL" id="JADJEV010000005">
    <property type="protein sequence ID" value="MBK6974811.1"/>
    <property type="molecule type" value="Genomic_DNA"/>
</dbReference>
<gene>
    <name evidence="2" type="ORF">IPH26_18400</name>
</gene>
<sequence>MAVPEATGGRLADRDRARRRTVRPAGDRRSDDPLLALAIGLLAGNSAPRRSSPTALAAPGSAWRSCRSDYAQAAAIHWGRAADAPRALACLIEGCAGHEEWVIDADRPA</sequence>
<dbReference type="AlphaFoldDB" id="A0A9D7E6W3"/>
<evidence type="ECO:0000313" key="2">
    <source>
        <dbReference type="EMBL" id="MBK6974811.1"/>
    </source>
</evidence>
<accession>A0A9D7E6W3</accession>
<evidence type="ECO:0000313" key="3">
    <source>
        <dbReference type="Proteomes" id="UP000807785"/>
    </source>
</evidence>
<protein>
    <submittedName>
        <fullName evidence="2">Uncharacterized protein</fullName>
    </submittedName>
</protein>
<feature type="region of interest" description="Disordered" evidence="1">
    <location>
        <begin position="1"/>
        <end position="29"/>
    </location>
</feature>